<gene>
    <name evidence="2" type="ORF">EJC51_00045</name>
    <name evidence="3" type="ORF">EJC51_47500</name>
</gene>
<evidence type="ECO:0000313" key="2">
    <source>
        <dbReference type="EMBL" id="AZP23005.1"/>
    </source>
</evidence>
<evidence type="ECO:0000256" key="1">
    <source>
        <dbReference type="SAM" id="MobiDB-lite"/>
    </source>
</evidence>
<evidence type="ECO:0000313" key="4">
    <source>
        <dbReference type="Proteomes" id="UP000280197"/>
    </source>
</evidence>
<organism evidence="3 4">
    <name type="scientific">Streptomyces aquilus</name>
    <dbReference type="NCBI Taxonomy" id="2548456"/>
    <lineage>
        <taxon>Bacteria</taxon>
        <taxon>Bacillati</taxon>
        <taxon>Actinomycetota</taxon>
        <taxon>Actinomycetes</taxon>
        <taxon>Kitasatosporales</taxon>
        <taxon>Streptomycetaceae</taxon>
        <taxon>Streptomyces</taxon>
    </lineage>
</organism>
<dbReference type="AlphaFoldDB" id="A0A3Q9C8R6"/>
<sequence length="104" mass="11820">MADFHLIPAEFEHITQTRRNELGRALTAAGLVWESNGLQGTPRRQTYTATDHRGRQWSIQPVPGTDFDPWQPSNLWRAVRPAPRRQSPVLSPLALADHIRKSSE</sequence>
<feature type="compositionally biased region" description="Polar residues" evidence="1">
    <location>
        <begin position="37"/>
        <end position="49"/>
    </location>
</feature>
<protein>
    <submittedName>
        <fullName evidence="3">Uncharacterized protein</fullName>
    </submittedName>
</protein>
<accession>A0A3Q9C8R6</accession>
<dbReference type="KEGG" id="saqu:EJC51_00045"/>
<proteinExistence type="predicted"/>
<dbReference type="Proteomes" id="UP000280197">
    <property type="component" value="Chromosome"/>
</dbReference>
<feature type="region of interest" description="Disordered" evidence="1">
    <location>
        <begin position="37"/>
        <end position="68"/>
    </location>
</feature>
<name>A0A3Q9C8R6_9ACTN</name>
<dbReference type="EMBL" id="CP034463">
    <property type="protein sequence ID" value="AZP23789.1"/>
    <property type="molecule type" value="Genomic_DNA"/>
</dbReference>
<evidence type="ECO:0000313" key="3">
    <source>
        <dbReference type="EMBL" id="AZP23789.1"/>
    </source>
</evidence>
<dbReference type="EMBL" id="CP034463">
    <property type="protein sequence ID" value="AZP23005.1"/>
    <property type="molecule type" value="Genomic_DNA"/>
</dbReference>
<reference evidence="3 4" key="1">
    <citation type="submission" date="2018-12" db="EMBL/GenBank/DDBJ databases">
        <authorList>
            <person name="Li K."/>
        </authorList>
    </citation>
    <scope>NUCLEOTIDE SEQUENCE [LARGE SCALE GENOMIC DNA]</scope>
    <source>
        <strain evidence="4">CR22</strain>
        <strain evidence="3">GGCR-6</strain>
    </source>
</reference>
<dbReference type="KEGG" id="saqu:EJC51_47500"/>
<keyword evidence="4" id="KW-1185">Reference proteome</keyword>